<feature type="chain" id="PRO_5043922712" description="Cyanovirin-N domain-containing protein" evidence="1">
    <location>
        <begin position="17"/>
        <end position="138"/>
    </location>
</feature>
<dbReference type="EMBL" id="MU864970">
    <property type="protein sequence ID" value="KAK4462594.1"/>
    <property type="molecule type" value="Genomic_DNA"/>
</dbReference>
<evidence type="ECO:0000256" key="1">
    <source>
        <dbReference type="SAM" id="SignalP"/>
    </source>
</evidence>
<dbReference type="Proteomes" id="UP001321749">
    <property type="component" value="Unassembled WGS sequence"/>
</dbReference>
<accession>A0AAV9HRZ8</accession>
<dbReference type="Pfam" id="PF08881">
    <property type="entry name" value="CVNH"/>
    <property type="match status" value="1"/>
</dbReference>
<dbReference type="SUPFAM" id="SSF51322">
    <property type="entry name" value="Cyanovirin-N"/>
    <property type="match status" value="1"/>
</dbReference>
<gene>
    <name evidence="3" type="ORF">QBC42DRAFT_251388</name>
</gene>
<protein>
    <recommendedName>
        <fullName evidence="2">Cyanovirin-N domain-containing protein</fullName>
    </recommendedName>
</protein>
<reference evidence="3" key="1">
    <citation type="journal article" date="2023" name="Mol. Phylogenet. Evol.">
        <title>Genome-scale phylogeny and comparative genomics of the fungal order Sordariales.</title>
        <authorList>
            <person name="Hensen N."/>
            <person name="Bonometti L."/>
            <person name="Westerberg I."/>
            <person name="Brannstrom I.O."/>
            <person name="Guillou S."/>
            <person name="Cros-Aarteil S."/>
            <person name="Calhoun S."/>
            <person name="Haridas S."/>
            <person name="Kuo A."/>
            <person name="Mondo S."/>
            <person name="Pangilinan J."/>
            <person name="Riley R."/>
            <person name="LaButti K."/>
            <person name="Andreopoulos B."/>
            <person name="Lipzen A."/>
            <person name="Chen C."/>
            <person name="Yan M."/>
            <person name="Daum C."/>
            <person name="Ng V."/>
            <person name="Clum A."/>
            <person name="Steindorff A."/>
            <person name="Ohm R.A."/>
            <person name="Martin F."/>
            <person name="Silar P."/>
            <person name="Natvig D.O."/>
            <person name="Lalanne C."/>
            <person name="Gautier V."/>
            <person name="Ament-Velasquez S.L."/>
            <person name="Kruys A."/>
            <person name="Hutchinson M.I."/>
            <person name="Powell A.J."/>
            <person name="Barry K."/>
            <person name="Miller A.N."/>
            <person name="Grigoriev I.V."/>
            <person name="Debuchy R."/>
            <person name="Gladieux P."/>
            <person name="Hiltunen Thoren M."/>
            <person name="Johannesson H."/>
        </authorList>
    </citation>
    <scope>NUCLEOTIDE SEQUENCE</scope>
    <source>
        <strain evidence="3">PSN324</strain>
    </source>
</reference>
<reference evidence="3" key="2">
    <citation type="submission" date="2023-06" db="EMBL/GenBank/DDBJ databases">
        <authorList>
            <consortium name="Lawrence Berkeley National Laboratory"/>
            <person name="Mondo S.J."/>
            <person name="Hensen N."/>
            <person name="Bonometti L."/>
            <person name="Westerberg I."/>
            <person name="Brannstrom I.O."/>
            <person name="Guillou S."/>
            <person name="Cros-Aarteil S."/>
            <person name="Calhoun S."/>
            <person name="Haridas S."/>
            <person name="Kuo A."/>
            <person name="Pangilinan J."/>
            <person name="Riley R."/>
            <person name="Labutti K."/>
            <person name="Andreopoulos B."/>
            <person name="Lipzen A."/>
            <person name="Chen C."/>
            <person name="Yanf M."/>
            <person name="Daum C."/>
            <person name="Ng V."/>
            <person name="Clum A."/>
            <person name="Steindorff A."/>
            <person name="Ohm R."/>
            <person name="Martin F."/>
            <person name="Silar P."/>
            <person name="Natvig D."/>
            <person name="Lalanne C."/>
            <person name="Gautier V."/>
            <person name="Ament-Velasquez S.L."/>
            <person name="Kruys A."/>
            <person name="Hutchinson M.I."/>
            <person name="Powell A.J."/>
            <person name="Barry K."/>
            <person name="Miller A.N."/>
            <person name="Grigoriev I.V."/>
            <person name="Debuchy R."/>
            <person name="Gladieux P."/>
            <person name="Thoren M.H."/>
            <person name="Johannesson H."/>
        </authorList>
    </citation>
    <scope>NUCLEOTIDE SEQUENCE</scope>
    <source>
        <strain evidence="3">PSN324</strain>
    </source>
</reference>
<feature type="domain" description="Cyanovirin-N" evidence="2">
    <location>
        <begin position="31"/>
        <end position="129"/>
    </location>
</feature>
<proteinExistence type="predicted"/>
<evidence type="ECO:0000313" key="3">
    <source>
        <dbReference type="EMBL" id="KAK4462594.1"/>
    </source>
</evidence>
<dbReference type="Gene3D" id="2.30.60.10">
    <property type="entry name" value="Cyanovirin-N"/>
    <property type="match status" value="1"/>
</dbReference>
<feature type="signal peptide" evidence="1">
    <location>
        <begin position="1"/>
        <end position="16"/>
    </location>
</feature>
<evidence type="ECO:0000313" key="4">
    <source>
        <dbReference type="Proteomes" id="UP001321749"/>
    </source>
</evidence>
<dbReference type="InterPro" id="IPR036673">
    <property type="entry name" value="Cyanovirin-N_sf"/>
</dbReference>
<dbReference type="InterPro" id="IPR011058">
    <property type="entry name" value="Cyanovirin-N"/>
</dbReference>
<organism evidence="3 4">
    <name type="scientific">Cladorrhinum samala</name>
    <dbReference type="NCBI Taxonomy" id="585594"/>
    <lineage>
        <taxon>Eukaryota</taxon>
        <taxon>Fungi</taxon>
        <taxon>Dikarya</taxon>
        <taxon>Ascomycota</taxon>
        <taxon>Pezizomycotina</taxon>
        <taxon>Sordariomycetes</taxon>
        <taxon>Sordariomycetidae</taxon>
        <taxon>Sordariales</taxon>
        <taxon>Podosporaceae</taxon>
        <taxon>Cladorrhinum</taxon>
    </lineage>
</organism>
<name>A0AAV9HRZ8_9PEZI</name>
<keyword evidence="1" id="KW-0732">Signal</keyword>
<comment type="caution">
    <text evidence="3">The sequence shown here is derived from an EMBL/GenBank/DDBJ whole genome shotgun (WGS) entry which is preliminary data.</text>
</comment>
<dbReference type="AlphaFoldDB" id="A0AAV9HRZ8"/>
<keyword evidence="4" id="KW-1185">Reference proteome</keyword>
<sequence>MRFSLVSLCLATLTTATPASKTGLTDQWKDFSNTCTDLTLLNDGRTLGAACTDNQSKGIFSTFELALCVGMDYKTCELDWSYLGKFTNYCSNCTLKGSSLHCTCDGGRSGPHNSSLDLNQNIGNDDALLGERGVLCPY</sequence>
<evidence type="ECO:0000259" key="2">
    <source>
        <dbReference type="Pfam" id="PF08881"/>
    </source>
</evidence>